<dbReference type="PANTHER" id="PTHR12843:SF5">
    <property type="entry name" value="EEF1A LYSINE METHYLTRANSFERASE 2"/>
    <property type="match status" value="1"/>
</dbReference>
<protein>
    <recommendedName>
        <fullName evidence="5">Protein-lysine N-methyltransferase</fullName>
        <ecNumber evidence="5">2.1.1.-</ecNumber>
    </recommendedName>
</protein>
<keyword evidence="2 5" id="KW-0489">Methyltransferase</keyword>
<dbReference type="Pfam" id="PF13847">
    <property type="entry name" value="Methyltransf_31"/>
    <property type="match status" value="1"/>
</dbReference>
<comment type="function">
    <text evidence="5">S-adenosyl-L-methionine-dependent protein-lysine N-methyltransferase that methylates elongation factor 1-alpha.</text>
</comment>
<evidence type="ECO:0000313" key="7">
    <source>
        <dbReference type="Proteomes" id="UP000492821"/>
    </source>
</evidence>
<keyword evidence="3 5" id="KW-0808">Transferase</keyword>
<dbReference type="Gene3D" id="3.40.50.150">
    <property type="entry name" value="Vaccinia Virus protein VP39"/>
    <property type="match status" value="1"/>
</dbReference>
<evidence type="ECO:0000256" key="2">
    <source>
        <dbReference type="ARBA" id="ARBA00022603"/>
    </source>
</evidence>
<dbReference type="SUPFAM" id="SSF53335">
    <property type="entry name" value="S-adenosyl-L-methionine-dependent methyltransferases"/>
    <property type="match status" value="1"/>
</dbReference>
<dbReference type="GO" id="GO:0016279">
    <property type="term" value="F:protein-lysine N-methyltransferase activity"/>
    <property type="evidence" value="ECO:0007669"/>
    <property type="project" value="UniProtKB-UniRule"/>
</dbReference>
<keyword evidence="1 5" id="KW-0963">Cytoplasm</keyword>
<comment type="similarity">
    <text evidence="5">Belongs to the class I-like SAM-binding methyltransferase superfamily. EFM4 family.</text>
</comment>
<organism evidence="7 8">
    <name type="scientific">Panagrellus redivivus</name>
    <name type="common">Microworm</name>
    <dbReference type="NCBI Taxonomy" id="6233"/>
    <lineage>
        <taxon>Eukaryota</taxon>
        <taxon>Metazoa</taxon>
        <taxon>Ecdysozoa</taxon>
        <taxon>Nematoda</taxon>
        <taxon>Chromadorea</taxon>
        <taxon>Rhabditida</taxon>
        <taxon>Tylenchina</taxon>
        <taxon>Panagrolaimomorpha</taxon>
        <taxon>Panagrolaimoidea</taxon>
        <taxon>Panagrolaimidae</taxon>
        <taxon>Panagrellus</taxon>
    </lineage>
</organism>
<sequence length="249" mass="27822">MDTCDLLQDAILRIEMLDSVSLEEERVDSALGTKEYWENHYNNELTNFNENGDEGEVWFGKSAENRMLRYITDNVAKEAAILDLGTGNASVLRNLRLKGYTNLTGVDYCEAAVELSRKAARAEETVGSTKIEFAVADLIANETDPALKGRFQVILDKGTWDAISLAGDRNERLKNYRRSVMDFFEIREDCDDKAALYFIIFSCNFTQAELIDLFEGDDLAFECDIPATTVLVFGGKPGTTSTGAVFKKT</sequence>
<dbReference type="GO" id="GO:0005737">
    <property type="term" value="C:cytoplasm"/>
    <property type="evidence" value="ECO:0007669"/>
    <property type="project" value="UniProtKB-SubCell"/>
</dbReference>
<evidence type="ECO:0000313" key="8">
    <source>
        <dbReference type="WBParaSite" id="Pan_g7672.t1"/>
    </source>
</evidence>
<feature type="domain" description="Methyltransferase" evidence="6">
    <location>
        <begin position="77"/>
        <end position="164"/>
    </location>
</feature>
<dbReference type="GO" id="GO:0032259">
    <property type="term" value="P:methylation"/>
    <property type="evidence" value="ECO:0007669"/>
    <property type="project" value="UniProtKB-KW"/>
</dbReference>
<evidence type="ECO:0000259" key="6">
    <source>
        <dbReference type="Pfam" id="PF13847"/>
    </source>
</evidence>
<keyword evidence="4 5" id="KW-0949">S-adenosyl-L-methionine</keyword>
<evidence type="ECO:0000256" key="5">
    <source>
        <dbReference type="HAMAP-Rule" id="MF_03188"/>
    </source>
</evidence>
<evidence type="ECO:0000256" key="3">
    <source>
        <dbReference type="ARBA" id="ARBA00022679"/>
    </source>
</evidence>
<comment type="subcellular location">
    <subcellularLocation>
        <location evidence="5">Cytoplasm</location>
    </subcellularLocation>
</comment>
<dbReference type="InterPro" id="IPR025714">
    <property type="entry name" value="Methyltranfer_dom"/>
</dbReference>
<dbReference type="HAMAP" id="MF_03188">
    <property type="entry name" value="Methyltr_EFM4"/>
    <property type="match status" value="1"/>
</dbReference>
<name>A0A7E4W6J5_PANRE</name>
<dbReference type="Proteomes" id="UP000492821">
    <property type="component" value="Unassembled WGS sequence"/>
</dbReference>
<reference evidence="8" key="2">
    <citation type="submission" date="2020-10" db="UniProtKB">
        <authorList>
            <consortium name="WormBaseParasite"/>
        </authorList>
    </citation>
    <scope>IDENTIFICATION</scope>
</reference>
<dbReference type="EC" id="2.1.1.-" evidence="5"/>
<dbReference type="PANTHER" id="PTHR12843">
    <property type="entry name" value="PROTEIN-LYSINE N-METHYLTRANSFERASE METTL10"/>
    <property type="match status" value="1"/>
</dbReference>
<dbReference type="InterPro" id="IPR029063">
    <property type="entry name" value="SAM-dependent_MTases_sf"/>
</dbReference>
<proteinExistence type="inferred from homology"/>
<keyword evidence="7" id="KW-1185">Reference proteome</keyword>
<evidence type="ECO:0000256" key="4">
    <source>
        <dbReference type="ARBA" id="ARBA00022691"/>
    </source>
</evidence>
<evidence type="ECO:0000256" key="1">
    <source>
        <dbReference type="ARBA" id="ARBA00022490"/>
    </source>
</evidence>
<reference evidence="7" key="1">
    <citation type="journal article" date="2013" name="Genetics">
        <title>The draft genome and transcriptome of Panagrellus redivivus are shaped by the harsh demands of a free-living lifestyle.</title>
        <authorList>
            <person name="Srinivasan J."/>
            <person name="Dillman A.R."/>
            <person name="Macchietto M.G."/>
            <person name="Heikkinen L."/>
            <person name="Lakso M."/>
            <person name="Fracchia K.M."/>
            <person name="Antoshechkin I."/>
            <person name="Mortazavi A."/>
            <person name="Wong G."/>
            <person name="Sternberg P.W."/>
        </authorList>
    </citation>
    <scope>NUCLEOTIDE SEQUENCE [LARGE SCALE GENOMIC DNA]</scope>
    <source>
        <strain evidence="7">MT8872</strain>
    </source>
</reference>
<accession>A0A7E4W6J5</accession>
<dbReference type="CDD" id="cd02440">
    <property type="entry name" value="AdoMet_MTases"/>
    <property type="match status" value="1"/>
</dbReference>
<dbReference type="InterPro" id="IPR026635">
    <property type="entry name" value="Efm4/METTL10"/>
</dbReference>
<dbReference type="AlphaFoldDB" id="A0A7E4W6J5"/>
<dbReference type="WBParaSite" id="Pan_g7672.t1">
    <property type="protein sequence ID" value="Pan_g7672.t1"/>
    <property type="gene ID" value="Pan_g7672"/>
</dbReference>